<evidence type="ECO:0000256" key="1">
    <source>
        <dbReference type="ARBA" id="ARBA00023015"/>
    </source>
</evidence>
<keyword evidence="6" id="KW-1185">Reference proteome</keyword>
<dbReference type="GO" id="GO:0003677">
    <property type="term" value="F:DNA binding"/>
    <property type="evidence" value="ECO:0007669"/>
    <property type="project" value="UniProtKB-KW"/>
</dbReference>
<reference evidence="5 6" key="1">
    <citation type="submission" date="2018-04" db="EMBL/GenBank/DDBJ databases">
        <title>Genomic Encyclopedia of Archaeal and Bacterial Type Strains, Phase II (KMG-II): from individual species to whole genera.</title>
        <authorList>
            <person name="Goeker M."/>
        </authorList>
    </citation>
    <scope>NUCLEOTIDE SEQUENCE [LARGE SCALE GENOMIC DNA]</scope>
    <source>
        <strain evidence="5 6">DSM 45787</strain>
    </source>
</reference>
<proteinExistence type="predicted"/>
<dbReference type="SMART" id="SM00895">
    <property type="entry name" value="FCD"/>
    <property type="match status" value="1"/>
</dbReference>
<dbReference type="Gene3D" id="1.20.120.530">
    <property type="entry name" value="GntR ligand-binding domain-like"/>
    <property type="match status" value="1"/>
</dbReference>
<dbReference type="InterPro" id="IPR011711">
    <property type="entry name" value="GntR_C"/>
</dbReference>
<accession>A0A2T6C8M2</accession>
<evidence type="ECO:0000313" key="5">
    <source>
        <dbReference type="EMBL" id="PTX64662.1"/>
    </source>
</evidence>
<sequence>MESMGFVITLPRKGVVVADYSRNEIEEIFTILSALEGLAARLAAQKMDEETAKAFDTTIRKMMDLLENGREEEFPRLHLEIHEQLYKASKSPRLYELLIGLTDYIRAFAKVGHDIPGRWEKAVEEHRKIMETVRNGDAELAEAMTKVHVENSMKAYKSAAAKANSG</sequence>
<dbReference type="InterPro" id="IPR008920">
    <property type="entry name" value="TF_FadR/GntR_C"/>
</dbReference>
<gene>
    <name evidence="5" type="ORF">C8P63_102156</name>
</gene>
<evidence type="ECO:0000259" key="4">
    <source>
        <dbReference type="SMART" id="SM00895"/>
    </source>
</evidence>
<evidence type="ECO:0000313" key="6">
    <source>
        <dbReference type="Proteomes" id="UP000244240"/>
    </source>
</evidence>
<dbReference type="SUPFAM" id="SSF48008">
    <property type="entry name" value="GntR ligand-binding domain-like"/>
    <property type="match status" value="1"/>
</dbReference>
<dbReference type="PANTHER" id="PTHR43537:SF24">
    <property type="entry name" value="GLUCONATE OPERON TRANSCRIPTIONAL REPRESSOR"/>
    <property type="match status" value="1"/>
</dbReference>
<dbReference type="EMBL" id="QBKR01000002">
    <property type="protein sequence ID" value="PTX64662.1"/>
    <property type="molecule type" value="Genomic_DNA"/>
</dbReference>
<dbReference type="Proteomes" id="UP000244240">
    <property type="component" value="Unassembled WGS sequence"/>
</dbReference>
<keyword evidence="3" id="KW-0804">Transcription</keyword>
<name>A0A2T6C8M2_9BACL</name>
<dbReference type="AlphaFoldDB" id="A0A2T6C8M2"/>
<dbReference type="Pfam" id="PF07729">
    <property type="entry name" value="FCD"/>
    <property type="match status" value="1"/>
</dbReference>
<dbReference type="PANTHER" id="PTHR43537">
    <property type="entry name" value="TRANSCRIPTIONAL REGULATOR, GNTR FAMILY"/>
    <property type="match status" value="1"/>
</dbReference>
<keyword evidence="1" id="KW-0805">Transcription regulation</keyword>
<organism evidence="5 6">
    <name type="scientific">Melghirimyces profundicolus</name>
    <dbReference type="NCBI Taxonomy" id="1242148"/>
    <lineage>
        <taxon>Bacteria</taxon>
        <taxon>Bacillati</taxon>
        <taxon>Bacillota</taxon>
        <taxon>Bacilli</taxon>
        <taxon>Bacillales</taxon>
        <taxon>Thermoactinomycetaceae</taxon>
        <taxon>Melghirimyces</taxon>
    </lineage>
</organism>
<feature type="domain" description="GntR C-terminal" evidence="4">
    <location>
        <begin position="27"/>
        <end position="151"/>
    </location>
</feature>
<comment type="caution">
    <text evidence="5">The sequence shown here is derived from an EMBL/GenBank/DDBJ whole genome shotgun (WGS) entry which is preliminary data.</text>
</comment>
<protein>
    <submittedName>
        <fullName evidence="5">DNA-binding GntR family transcriptional regulator</fullName>
    </submittedName>
</protein>
<keyword evidence="2 5" id="KW-0238">DNA-binding</keyword>
<evidence type="ECO:0000256" key="3">
    <source>
        <dbReference type="ARBA" id="ARBA00023163"/>
    </source>
</evidence>
<evidence type="ECO:0000256" key="2">
    <source>
        <dbReference type="ARBA" id="ARBA00023125"/>
    </source>
</evidence>